<keyword evidence="3" id="KW-1185">Reference proteome</keyword>
<dbReference type="GO" id="GO:0003677">
    <property type="term" value="F:DNA binding"/>
    <property type="evidence" value="ECO:0007669"/>
    <property type="project" value="InterPro"/>
</dbReference>
<dbReference type="Pfam" id="PF13094">
    <property type="entry name" value="CENP-Q"/>
    <property type="match status" value="1"/>
</dbReference>
<gene>
    <name evidence="2" type="ORF">QBC46DRAFT_444573</name>
</gene>
<accession>A0AAN6NIH5</accession>
<feature type="compositionally biased region" description="Polar residues" evidence="1">
    <location>
        <begin position="235"/>
        <end position="246"/>
    </location>
</feature>
<evidence type="ECO:0000313" key="3">
    <source>
        <dbReference type="Proteomes" id="UP001303473"/>
    </source>
</evidence>
<name>A0AAN6NIH5_9PEZI</name>
<feature type="compositionally biased region" description="Basic and acidic residues" evidence="1">
    <location>
        <begin position="544"/>
        <end position="554"/>
    </location>
</feature>
<dbReference type="InterPro" id="IPR025212">
    <property type="entry name" value="CAD_CENP-Q"/>
</dbReference>
<evidence type="ECO:0000256" key="1">
    <source>
        <dbReference type="SAM" id="MobiDB-lite"/>
    </source>
</evidence>
<dbReference type="AlphaFoldDB" id="A0AAN6NIH5"/>
<reference evidence="3" key="1">
    <citation type="journal article" date="2023" name="Mol. Phylogenet. Evol.">
        <title>Genome-scale phylogeny and comparative genomics of the fungal order Sordariales.</title>
        <authorList>
            <person name="Hensen N."/>
            <person name="Bonometti L."/>
            <person name="Westerberg I."/>
            <person name="Brannstrom I.O."/>
            <person name="Guillou S."/>
            <person name="Cros-Aarteil S."/>
            <person name="Calhoun S."/>
            <person name="Haridas S."/>
            <person name="Kuo A."/>
            <person name="Mondo S."/>
            <person name="Pangilinan J."/>
            <person name="Riley R."/>
            <person name="LaButti K."/>
            <person name="Andreopoulos B."/>
            <person name="Lipzen A."/>
            <person name="Chen C."/>
            <person name="Yan M."/>
            <person name="Daum C."/>
            <person name="Ng V."/>
            <person name="Clum A."/>
            <person name="Steindorff A."/>
            <person name="Ohm R.A."/>
            <person name="Martin F."/>
            <person name="Silar P."/>
            <person name="Natvig D.O."/>
            <person name="Lalanne C."/>
            <person name="Gautier V."/>
            <person name="Ament-Velasquez S.L."/>
            <person name="Kruys A."/>
            <person name="Hutchinson M.I."/>
            <person name="Powell A.J."/>
            <person name="Barry K."/>
            <person name="Miller A.N."/>
            <person name="Grigoriev I.V."/>
            <person name="Debuchy R."/>
            <person name="Gladieux P."/>
            <person name="Hiltunen Thoren M."/>
            <person name="Johannesson H."/>
        </authorList>
    </citation>
    <scope>NUCLEOTIDE SEQUENCE [LARGE SCALE GENOMIC DNA]</scope>
    <source>
        <strain evidence="3">CBS 340.73</strain>
    </source>
</reference>
<protein>
    <submittedName>
        <fullName evidence="2">CENP-Q, a CENPA-CAD centromere complex subunit-domain-containing protein</fullName>
    </submittedName>
</protein>
<feature type="region of interest" description="Disordered" evidence="1">
    <location>
        <begin position="449"/>
        <end position="469"/>
    </location>
</feature>
<feature type="region of interest" description="Disordered" evidence="1">
    <location>
        <begin position="544"/>
        <end position="574"/>
    </location>
</feature>
<feature type="compositionally biased region" description="Polar residues" evidence="1">
    <location>
        <begin position="264"/>
        <end position="280"/>
    </location>
</feature>
<organism evidence="2 3">
    <name type="scientific">Diplogelasinospora grovesii</name>
    <dbReference type="NCBI Taxonomy" id="303347"/>
    <lineage>
        <taxon>Eukaryota</taxon>
        <taxon>Fungi</taxon>
        <taxon>Dikarya</taxon>
        <taxon>Ascomycota</taxon>
        <taxon>Pezizomycotina</taxon>
        <taxon>Sordariomycetes</taxon>
        <taxon>Sordariomycetidae</taxon>
        <taxon>Sordariales</taxon>
        <taxon>Diplogelasinosporaceae</taxon>
        <taxon>Diplogelasinospora</taxon>
    </lineage>
</organism>
<feature type="region of interest" description="Disordered" evidence="1">
    <location>
        <begin position="1"/>
        <end position="377"/>
    </location>
</feature>
<dbReference type="Proteomes" id="UP001303473">
    <property type="component" value="Unassembled WGS sequence"/>
</dbReference>
<sequence length="636" mass="69165">MSERQNQKRKRGRPPGASENADGASAQKSKADLKAKPQPTTQDNSADAHTDADARPRKRGRPGKSQENVPKEQRISKAEGAPDEARDSRPGKRGRPRKSDGVAAESEENPAPSRPRKRRKQSPSGGETAEQQPEEPKNGTTVGTKTRGKKSHKAAAEAGANVDAPPVQRAHRATDSPLRRSTRDRHSAEGQQWWAARTNQLSSPTAARPSGKDVQSSSRGVKRGRSSLGDVPVSEAQNKSSPRNKGQQQQQQHQRRKKTKASPGRQSASPQAESSRSTTRAGKPSKKAPPDQAESAGAKGPRKRPSRSSGNLAEADGSTARPSPRAAEGSNREKPNNKSGARKRRSTNASNQADGERPDAAEEAEPAAAGPRPSFRFLASRTRQIPRSVISAKWTALDPPSIAAVDSIISDAYNPILSRLRDRDNRHKQAQTILHRFASRLHSKLVKGMPFPPPSTKPSGAKGAGSGSHEVEFDFERTVDAIQALEATLDPLLHSVALLNSEKDKEEAALEKDYELLRTLETNARAEARSWRERGKRDHVLAPEIRPPDEREPDTGLELVRTTDGRPPGSVFNKDLQGDEELLSISRQIGSHMESIKGNLQQIEGVLPAIAKSKAALQHVLYKHLEPQQYDQVLLG</sequence>
<proteinExistence type="predicted"/>
<dbReference type="PRINTS" id="PR00929">
    <property type="entry name" value="ATHOOK"/>
</dbReference>
<dbReference type="SMART" id="SM00384">
    <property type="entry name" value="AT_hook"/>
    <property type="match status" value="3"/>
</dbReference>
<dbReference type="EMBL" id="MU853752">
    <property type="protein sequence ID" value="KAK3946441.1"/>
    <property type="molecule type" value="Genomic_DNA"/>
</dbReference>
<comment type="caution">
    <text evidence="2">The sequence shown here is derived from an EMBL/GenBank/DDBJ whole genome shotgun (WGS) entry which is preliminary data.</text>
</comment>
<evidence type="ECO:0000313" key="2">
    <source>
        <dbReference type="EMBL" id="KAK3946441.1"/>
    </source>
</evidence>
<feature type="compositionally biased region" description="Basic and acidic residues" evidence="1">
    <location>
        <begin position="46"/>
        <end position="55"/>
    </location>
</feature>
<dbReference type="InterPro" id="IPR017956">
    <property type="entry name" value="AT_hook_DNA-bd_motif"/>
</dbReference>